<dbReference type="Proteomes" id="UP000002009">
    <property type="component" value="Chromosome 12"/>
</dbReference>
<dbReference type="KEGG" id="mis:MICPUN_109310"/>
<dbReference type="AlphaFoldDB" id="C1FIM8"/>
<evidence type="ECO:0000313" key="2">
    <source>
        <dbReference type="Proteomes" id="UP000002009"/>
    </source>
</evidence>
<dbReference type="OMA" id="WDQFPKL"/>
<accession>C1FIM8</accession>
<keyword evidence="2" id="KW-1185">Reference proteome</keyword>
<dbReference type="OrthoDB" id="10475109at2759"/>
<dbReference type="InParanoid" id="C1FIM8"/>
<organism evidence="1 2">
    <name type="scientific">Micromonas commoda (strain RCC299 / NOUM17 / CCMP2709)</name>
    <name type="common">Picoplanktonic green alga</name>
    <dbReference type="NCBI Taxonomy" id="296587"/>
    <lineage>
        <taxon>Eukaryota</taxon>
        <taxon>Viridiplantae</taxon>
        <taxon>Chlorophyta</taxon>
        <taxon>Mamiellophyceae</taxon>
        <taxon>Mamiellales</taxon>
        <taxon>Mamiellaceae</taxon>
        <taxon>Micromonas</taxon>
    </lineage>
</organism>
<dbReference type="GeneID" id="8248080"/>
<name>C1FIM8_MICCC</name>
<reference evidence="1 2" key="1">
    <citation type="journal article" date="2009" name="Science">
        <title>Green evolution and dynamic adaptations revealed by genomes of the marine picoeukaryotes Micromonas.</title>
        <authorList>
            <person name="Worden A.Z."/>
            <person name="Lee J.H."/>
            <person name="Mock T."/>
            <person name="Rouze P."/>
            <person name="Simmons M.P."/>
            <person name="Aerts A.L."/>
            <person name="Allen A.E."/>
            <person name="Cuvelier M.L."/>
            <person name="Derelle E."/>
            <person name="Everett M.V."/>
            <person name="Foulon E."/>
            <person name="Grimwood J."/>
            <person name="Gundlach H."/>
            <person name="Henrissat B."/>
            <person name="Napoli C."/>
            <person name="McDonald S.M."/>
            <person name="Parker M.S."/>
            <person name="Rombauts S."/>
            <person name="Salamov A."/>
            <person name="Von Dassow P."/>
            <person name="Badger J.H."/>
            <person name="Coutinho P.M."/>
            <person name="Demir E."/>
            <person name="Dubchak I."/>
            <person name="Gentemann C."/>
            <person name="Eikrem W."/>
            <person name="Gready J.E."/>
            <person name="John U."/>
            <person name="Lanier W."/>
            <person name="Lindquist E.A."/>
            <person name="Lucas S."/>
            <person name="Mayer K.F."/>
            <person name="Moreau H."/>
            <person name="Not F."/>
            <person name="Otillar R."/>
            <person name="Panaud O."/>
            <person name="Pangilinan J."/>
            <person name="Paulsen I."/>
            <person name="Piegu B."/>
            <person name="Poliakov A."/>
            <person name="Robbens S."/>
            <person name="Schmutz J."/>
            <person name="Toulza E."/>
            <person name="Wyss T."/>
            <person name="Zelensky A."/>
            <person name="Zhou K."/>
            <person name="Armbrust E.V."/>
            <person name="Bhattacharya D."/>
            <person name="Goodenough U.W."/>
            <person name="Van de Peer Y."/>
            <person name="Grigoriev I.V."/>
        </authorList>
    </citation>
    <scope>NUCLEOTIDE SEQUENCE [LARGE SCALE GENOMIC DNA]</scope>
    <source>
        <strain evidence="2">RCC299 / NOUM17</strain>
    </source>
</reference>
<sequence>MQASLSASFTRTAPLRVRTAAKPRDRVAMRAVAYDKKSKGKPSLVGVIKVPKHFEHEMDALVVSHEAHMHDTHVVYNGQEAEEGRPRFLEYYVTKINEVEDPLDTKVSTPTGHLLYAWNEKYVSAADVDEHMKIGDAKWDQFPKLLKLVKTNGHFMIAGHGKIVANYNDCSEPCTARKGDTTVSLGLVVPGRLERDVDAAWRQHERWMRKTHDFGEGVHGKYDDLTRPRITQYTVTKAYEHVDPMDPLSAKTGNVMYAVEESYVSHDGVKGHMEIAPPELDIMKYLTNKSYVRYMDVGQGHVIAAMPRKLTSNIVSGLGKFFQQIFNPGKVAAYAGGECDPDDCEEAF</sequence>
<protein>
    <submittedName>
        <fullName evidence="1">Uncharacterized protein</fullName>
    </submittedName>
</protein>
<dbReference type="EMBL" id="CP001577">
    <property type="protein sequence ID" value="ACO70198.1"/>
    <property type="molecule type" value="Genomic_DNA"/>
</dbReference>
<dbReference type="RefSeq" id="XP_002508940.1">
    <property type="nucleotide sequence ID" value="XM_002508894.1"/>
</dbReference>
<evidence type="ECO:0000313" key="1">
    <source>
        <dbReference type="EMBL" id="ACO70198.1"/>
    </source>
</evidence>
<proteinExistence type="predicted"/>
<gene>
    <name evidence="1" type="ORF">MICPUN_109310</name>
</gene>